<sequence>MKAVSFIGLMCVFLSVPCVPAAMAEETPIILSIHTEQPQSSSENSILPVRMTLSDLRALPVASFETTTIWTMEPQVFSGVWLATLLAHHGITTGTLELVAINDYRVEIPVNDVYPGGALLAYERNGEEMLLRDKGPLWLVFDWDDNPAYRNEIHYSRSIWQLDRIIVKR</sequence>
<evidence type="ECO:0000313" key="2">
    <source>
        <dbReference type="EMBL" id="SHL75798.1"/>
    </source>
</evidence>
<feature type="chain" id="PRO_5013087901" description="Oxidoreductase molybdopterin-binding domain-containing protein" evidence="1">
    <location>
        <begin position="25"/>
        <end position="169"/>
    </location>
</feature>
<dbReference type="EMBL" id="FRCB01000002">
    <property type="protein sequence ID" value="SHL75798.1"/>
    <property type="molecule type" value="Genomic_DNA"/>
</dbReference>
<gene>
    <name evidence="2" type="ORF">SAMN05443432_102471</name>
</gene>
<keyword evidence="3" id="KW-1185">Reference proteome</keyword>
<dbReference type="AlphaFoldDB" id="A0A1M7D8Q7"/>
<accession>A0A1M7D8Q7</accession>
<keyword evidence="1" id="KW-0732">Signal</keyword>
<dbReference type="SUPFAM" id="SSF56524">
    <property type="entry name" value="Oxidoreductase molybdopterin-binding domain"/>
    <property type="match status" value="1"/>
</dbReference>
<evidence type="ECO:0000313" key="3">
    <source>
        <dbReference type="Proteomes" id="UP000322545"/>
    </source>
</evidence>
<dbReference type="Proteomes" id="UP000322545">
    <property type="component" value="Unassembled WGS sequence"/>
</dbReference>
<evidence type="ECO:0008006" key="4">
    <source>
        <dbReference type="Google" id="ProtNLM"/>
    </source>
</evidence>
<reference evidence="2 3" key="1">
    <citation type="submission" date="2016-11" db="EMBL/GenBank/DDBJ databases">
        <authorList>
            <person name="Varghese N."/>
            <person name="Submissions S."/>
        </authorList>
    </citation>
    <scope>NUCLEOTIDE SEQUENCE [LARGE SCALE GENOMIC DNA]</scope>
    <source>
        <strain evidence="2 3">DSM 28249</strain>
    </source>
</reference>
<name>A0A1M7D8Q7_9RHOB</name>
<proteinExistence type="predicted"/>
<feature type="signal peptide" evidence="1">
    <location>
        <begin position="1"/>
        <end position="24"/>
    </location>
</feature>
<dbReference type="InterPro" id="IPR036374">
    <property type="entry name" value="OxRdtase_Mopterin-bd_sf"/>
</dbReference>
<organism evidence="2 3">
    <name type="scientific">Roseovarius litoreus</name>
    <dbReference type="NCBI Taxonomy" id="1155722"/>
    <lineage>
        <taxon>Bacteria</taxon>
        <taxon>Pseudomonadati</taxon>
        <taxon>Pseudomonadota</taxon>
        <taxon>Alphaproteobacteria</taxon>
        <taxon>Rhodobacterales</taxon>
        <taxon>Roseobacteraceae</taxon>
        <taxon>Roseovarius</taxon>
    </lineage>
</organism>
<dbReference type="Gene3D" id="3.90.420.10">
    <property type="entry name" value="Oxidoreductase, molybdopterin-binding domain"/>
    <property type="match status" value="1"/>
</dbReference>
<evidence type="ECO:0000256" key="1">
    <source>
        <dbReference type="SAM" id="SignalP"/>
    </source>
</evidence>
<protein>
    <recommendedName>
        <fullName evidence="4">Oxidoreductase molybdopterin-binding domain-containing protein</fullName>
    </recommendedName>
</protein>